<protein>
    <submittedName>
        <fullName evidence="1">Uncharacterized protein</fullName>
    </submittedName>
</protein>
<name>A0ABY5M115_9CYAN</name>
<organism evidence="1 2">
    <name type="scientific">Dolichospermum heterosporum TAC447</name>
    <dbReference type="NCBI Taxonomy" id="747523"/>
    <lineage>
        <taxon>Bacteria</taxon>
        <taxon>Bacillati</taxon>
        <taxon>Cyanobacteriota</taxon>
        <taxon>Cyanophyceae</taxon>
        <taxon>Nostocales</taxon>
        <taxon>Aphanizomenonaceae</taxon>
        <taxon>Dolichospermum</taxon>
        <taxon>Dolichospermum heterosporum</taxon>
    </lineage>
</organism>
<accession>A0ABY5M115</accession>
<sequence>MGTPENSLIIKPIVEAIAPRLADLLDAELVNSWMMQSSLMDCAKAFICAQSEMVRVVEENETQRAKISSDRDIRLAEIEKDQLRNEQEHKQFMCGRKDAMHQIIELADDARSRGNEELSKLHSQQLTAILLNNPFNN</sequence>
<gene>
    <name evidence="1" type="ORF">NG743_09495</name>
</gene>
<reference evidence="1" key="1">
    <citation type="submission" date="2022-06" db="EMBL/GenBank/DDBJ databases">
        <title>Nostosin G and Spiroidesin B from the Cyanobacterium Dolichospermum sp. NIES-1697.</title>
        <authorList>
            <person name="Phan C.-S."/>
            <person name="Mehjabin J.J."/>
            <person name="Anas A.R.J."/>
            <person name="Hayasaka M."/>
            <person name="Onoki R."/>
            <person name="Wang J."/>
            <person name="Umezawa T."/>
            <person name="Washio K."/>
            <person name="Morikawa M."/>
            <person name="Okino T."/>
        </authorList>
    </citation>
    <scope>NUCLEOTIDE SEQUENCE</scope>
    <source>
        <strain evidence="1">NIES-1697</strain>
    </source>
</reference>
<proteinExistence type="predicted"/>
<evidence type="ECO:0000313" key="1">
    <source>
        <dbReference type="EMBL" id="UUO17195.1"/>
    </source>
</evidence>
<evidence type="ECO:0000313" key="2">
    <source>
        <dbReference type="Proteomes" id="UP001057561"/>
    </source>
</evidence>
<dbReference type="Proteomes" id="UP001057561">
    <property type="component" value="Chromosome"/>
</dbReference>
<keyword evidence="2" id="KW-1185">Reference proteome</keyword>
<dbReference type="EMBL" id="CP099464">
    <property type="protein sequence ID" value="UUO17195.1"/>
    <property type="molecule type" value="Genomic_DNA"/>
</dbReference>
<dbReference type="RefSeq" id="WP_257121899.1">
    <property type="nucleotide sequence ID" value="NZ_CP099464.1"/>
</dbReference>